<evidence type="ECO:0000259" key="4">
    <source>
        <dbReference type="PROSITE" id="PS50987"/>
    </source>
</evidence>
<dbReference type="Proteomes" id="UP001108123">
    <property type="component" value="Unassembled WGS sequence"/>
</dbReference>
<dbReference type="NCBIfam" id="NF033788">
    <property type="entry name" value="HTH_metalloreg"/>
    <property type="match status" value="1"/>
</dbReference>
<dbReference type="GO" id="GO:0003677">
    <property type="term" value="F:DNA binding"/>
    <property type="evidence" value="ECO:0007669"/>
    <property type="project" value="UniProtKB-KW"/>
</dbReference>
<evidence type="ECO:0000313" key="5">
    <source>
        <dbReference type="EMBL" id="MCG4564867.1"/>
    </source>
</evidence>
<evidence type="ECO:0000313" key="8">
    <source>
        <dbReference type="Proteomes" id="UP001108123"/>
    </source>
</evidence>
<proteinExistence type="predicted"/>
<dbReference type="PANTHER" id="PTHR33154">
    <property type="entry name" value="TRANSCRIPTIONAL REGULATOR, ARSR FAMILY"/>
    <property type="match status" value="1"/>
</dbReference>
<dbReference type="OrthoDB" id="9802016at2"/>
<gene>
    <name evidence="6" type="ORF">FYJ27_01025</name>
    <name evidence="5" type="ORF">L0P62_05325</name>
</gene>
<keyword evidence="3" id="KW-0804">Transcription</keyword>
<feature type="domain" description="HTH arsR-type" evidence="4">
    <location>
        <begin position="1"/>
        <end position="92"/>
    </location>
</feature>
<evidence type="ECO:0000313" key="6">
    <source>
        <dbReference type="EMBL" id="MSS42320.1"/>
    </source>
</evidence>
<dbReference type="EMBL" id="JAKNID010000014">
    <property type="protein sequence ID" value="MCG4564867.1"/>
    <property type="molecule type" value="Genomic_DNA"/>
</dbReference>
<evidence type="ECO:0000256" key="3">
    <source>
        <dbReference type="ARBA" id="ARBA00023163"/>
    </source>
</evidence>
<dbReference type="CDD" id="cd00090">
    <property type="entry name" value="HTH_ARSR"/>
    <property type="match status" value="1"/>
</dbReference>
<organism evidence="6 7">
    <name type="scientific">Anaerosalibacter bizertensis</name>
    <dbReference type="NCBI Taxonomy" id="932217"/>
    <lineage>
        <taxon>Bacteria</taxon>
        <taxon>Bacillati</taxon>
        <taxon>Bacillota</taxon>
        <taxon>Tissierellia</taxon>
        <taxon>Tissierellales</taxon>
        <taxon>Sporanaerobacteraceae</taxon>
        <taxon>Anaerosalibacter</taxon>
    </lineage>
</organism>
<keyword evidence="1" id="KW-0805">Transcription regulation</keyword>
<dbReference type="SMART" id="SM00418">
    <property type="entry name" value="HTH_ARSR"/>
    <property type="match status" value="1"/>
</dbReference>
<comment type="caution">
    <text evidence="6">The sequence shown here is derived from an EMBL/GenBank/DDBJ whole genome shotgun (WGS) entry which is preliminary data.</text>
</comment>
<reference evidence="6 7" key="1">
    <citation type="submission" date="2019-08" db="EMBL/GenBank/DDBJ databases">
        <title>In-depth cultivation of the pig gut microbiome towards novel bacterial diversity and tailored functional studies.</title>
        <authorList>
            <person name="Wylensek D."/>
            <person name="Hitch T.C.A."/>
            <person name="Clavel T."/>
        </authorList>
    </citation>
    <scope>NUCLEOTIDE SEQUENCE [LARGE SCALE GENOMIC DNA]</scope>
    <source>
        <strain evidence="6 7">Med78-601-WT-4W-RMD-3</strain>
    </source>
</reference>
<dbReference type="PRINTS" id="PR00778">
    <property type="entry name" value="HTHARSR"/>
</dbReference>
<dbReference type="EMBL" id="VULR01000001">
    <property type="protein sequence ID" value="MSS42320.1"/>
    <property type="molecule type" value="Genomic_DNA"/>
</dbReference>
<dbReference type="InterPro" id="IPR051081">
    <property type="entry name" value="HTH_MetalResp_TranReg"/>
</dbReference>
<dbReference type="InterPro" id="IPR036388">
    <property type="entry name" value="WH-like_DNA-bd_sf"/>
</dbReference>
<evidence type="ECO:0000256" key="1">
    <source>
        <dbReference type="ARBA" id="ARBA00023015"/>
    </source>
</evidence>
<dbReference type="Pfam" id="PF01022">
    <property type="entry name" value="HTH_5"/>
    <property type="match status" value="1"/>
</dbReference>
<name>A0A844FEB5_9FIRM</name>
<dbReference type="InterPro" id="IPR011991">
    <property type="entry name" value="ArsR-like_HTH"/>
</dbReference>
<protein>
    <submittedName>
        <fullName evidence="5">Metalloregulator ArsR/SmtB family transcription factor</fullName>
    </submittedName>
    <submittedName>
        <fullName evidence="6">Winged helix-turn-helix transcriptional regulator</fullName>
    </submittedName>
</protein>
<sequence length="115" mass="13479">MDELTNYFKLLSDETRLRIMVLLYHRELCVCQLCGITGISQPNISKHLGRLRDSGLVKDERKEQYIFYSLNMKDKLFENILKNIVGNVEEYPILKSDIEKSKSAEKYIELANMCK</sequence>
<dbReference type="AlphaFoldDB" id="A0A844FEB5"/>
<dbReference type="Proteomes" id="UP000462760">
    <property type="component" value="Unassembled WGS sequence"/>
</dbReference>
<dbReference type="Gene3D" id="1.10.10.10">
    <property type="entry name" value="Winged helix-like DNA-binding domain superfamily/Winged helix DNA-binding domain"/>
    <property type="match status" value="1"/>
</dbReference>
<dbReference type="RefSeq" id="WP_154481764.1">
    <property type="nucleotide sequence ID" value="NZ_JAJBNW010000010.1"/>
</dbReference>
<evidence type="ECO:0000256" key="2">
    <source>
        <dbReference type="ARBA" id="ARBA00023125"/>
    </source>
</evidence>
<keyword evidence="8" id="KW-1185">Reference proteome</keyword>
<dbReference type="PANTHER" id="PTHR33154:SF18">
    <property type="entry name" value="ARSENICAL RESISTANCE OPERON REPRESSOR"/>
    <property type="match status" value="1"/>
</dbReference>
<dbReference type="SUPFAM" id="SSF46785">
    <property type="entry name" value="Winged helix' DNA-binding domain"/>
    <property type="match status" value="1"/>
</dbReference>
<dbReference type="InterPro" id="IPR036390">
    <property type="entry name" value="WH_DNA-bd_sf"/>
</dbReference>
<reference evidence="5" key="2">
    <citation type="submission" date="2022-01" db="EMBL/GenBank/DDBJ databases">
        <title>Collection of gut derived symbiotic bacterial strains cultured from healthy donors.</title>
        <authorList>
            <person name="Lin H."/>
            <person name="Kohout C."/>
            <person name="Waligurski E."/>
            <person name="Pamer E.G."/>
        </authorList>
    </citation>
    <scope>NUCLEOTIDE SEQUENCE</scope>
    <source>
        <strain evidence="5">MSK.14.39</strain>
    </source>
</reference>
<dbReference type="InterPro" id="IPR001845">
    <property type="entry name" value="HTH_ArsR_DNA-bd_dom"/>
</dbReference>
<evidence type="ECO:0000313" key="7">
    <source>
        <dbReference type="Proteomes" id="UP000462760"/>
    </source>
</evidence>
<accession>A0A844FEB5</accession>
<dbReference type="PROSITE" id="PS50987">
    <property type="entry name" value="HTH_ARSR_2"/>
    <property type="match status" value="1"/>
</dbReference>
<dbReference type="GO" id="GO:0003700">
    <property type="term" value="F:DNA-binding transcription factor activity"/>
    <property type="evidence" value="ECO:0007669"/>
    <property type="project" value="InterPro"/>
</dbReference>
<keyword evidence="2" id="KW-0238">DNA-binding</keyword>